<gene>
    <name evidence="2" type="ORF">LCMAC103_02080</name>
</gene>
<protein>
    <submittedName>
        <fullName evidence="2">Uncharacterized protein</fullName>
    </submittedName>
</protein>
<keyword evidence="1" id="KW-0812">Transmembrane</keyword>
<organism evidence="2">
    <name type="scientific">Marseillevirus LCMAC103</name>
    <dbReference type="NCBI Taxonomy" id="2506604"/>
    <lineage>
        <taxon>Viruses</taxon>
        <taxon>Varidnaviria</taxon>
        <taxon>Bamfordvirae</taxon>
        <taxon>Nucleocytoviricota</taxon>
        <taxon>Megaviricetes</taxon>
        <taxon>Pimascovirales</taxon>
        <taxon>Pimascovirales incertae sedis</taxon>
        <taxon>Marseilleviridae</taxon>
    </lineage>
</organism>
<dbReference type="InterPro" id="IPR043159">
    <property type="entry name" value="Lectin_gal-bd_sf"/>
</dbReference>
<reference evidence="2" key="1">
    <citation type="journal article" date="2019" name="MBio">
        <title>Virus Genomes from Deep Sea Sediments Expand the Ocean Megavirome and Support Independent Origins of Viral Gigantism.</title>
        <authorList>
            <person name="Backstrom D."/>
            <person name="Yutin N."/>
            <person name="Jorgensen S.L."/>
            <person name="Dharamshi J."/>
            <person name="Homa F."/>
            <person name="Zaremba-Niedwiedzka K."/>
            <person name="Spang A."/>
            <person name="Wolf Y.I."/>
            <person name="Koonin E.V."/>
            <person name="Ettema T.J."/>
        </authorList>
    </citation>
    <scope>NUCLEOTIDE SEQUENCE</scope>
</reference>
<evidence type="ECO:0000256" key="1">
    <source>
        <dbReference type="SAM" id="Phobius"/>
    </source>
</evidence>
<dbReference type="CDD" id="cd22823">
    <property type="entry name" value="Gal_Rha_Lectin"/>
    <property type="match status" value="1"/>
</dbReference>
<keyword evidence="1" id="KW-0472">Membrane</keyword>
<keyword evidence="1" id="KW-1133">Transmembrane helix</keyword>
<accession>A0A481YV07</accession>
<proteinExistence type="predicted"/>
<dbReference type="EMBL" id="MK500337">
    <property type="protein sequence ID" value="QBK86870.1"/>
    <property type="molecule type" value="Genomic_DNA"/>
</dbReference>
<sequence>MAAGAVHYFLMMSFLLFIAIAIFWLATAMKFGSVMKANTHTRGLAIVGAGNSATLTCPAGRVIRPFRAQYLCGKQSLGAGDPCDPFLPNGNYDSAATSSALDDLNGACRDQTGSCTFTLGDTAVLPPACGAECSPGELMLNASYDCVPA</sequence>
<feature type="transmembrane region" description="Helical" evidence="1">
    <location>
        <begin position="6"/>
        <end position="26"/>
    </location>
</feature>
<name>A0A481YV07_9VIRU</name>
<evidence type="ECO:0000313" key="2">
    <source>
        <dbReference type="EMBL" id="QBK86870.1"/>
    </source>
</evidence>
<dbReference type="Gene3D" id="2.60.120.740">
    <property type="match status" value="1"/>
</dbReference>